<proteinExistence type="predicted"/>
<evidence type="ECO:0000256" key="1">
    <source>
        <dbReference type="SAM" id="MobiDB-lite"/>
    </source>
</evidence>
<reference evidence="2" key="1">
    <citation type="submission" date="2023-07" db="EMBL/GenBank/DDBJ databases">
        <authorList>
            <person name="Ivanov I."/>
            <person name="Teneva D."/>
            <person name="Stoikov I."/>
        </authorList>
    </citation>
    <scope>NUCLEOTIDE SEQUENCE</scope>
    <source>
        <strain evidence="2">4475</strain>
    </source>
</reference>
<evidence type="ECO:0000313" key="3">
    <source>
        <dbReference type="Proteomes" id="UP001189619"/>
    </source>
</evidence>
<dbReference type="AlphaFoldDB" id="A0AA48M4R1"/>
<protein>
    <submittedName>
        <fullName evidence="2">EAL domain-containing protein</fullName>
    </submittedName>
</protein>
<dbReference type="Pfam" id="PF19677">
    <property type="entry name" value="DUF6179"/>
    <property type="match status" value="1"/>
</dbReference>
<dbReference type="InterPro" id="IPR045751">
    <property type="entry name" value="DUF6179"/>
</dbReference>
<name>A0AA48M4R1_9BACL</name>
<dbReference type="RefSeq" id="WP_304415060.1">
    <property type="nucleotide sequence ID" value="NZ_OY569118.1"/>
</dbReference>
<evidence type="ECO:0000313" key="2">
    <source>
        <dbReference type="EMBL" id="CAJ1001229.1"/>
    </source>
</evidence>
<dbReference type="Proteomes" id="UP001189619">
    <property type="component" value="Chromosome"/>
</dbReference>
<feature type="region of interest" description="Disordered" evidence="1">
    <location>
        <begin position="1"/>
        <end position="23"/>
    </location>
</feature>
<dbReference type="KEGG" id="bayd:BSPP4475_02710"/>
<sequence length="474" mass="54865">MNVGKMGKTDKSASDRGALVSRHGLHPSSLKRNQYTLSLMREGQRAGLLDQQDISRIQYEFLLLLQEQIIRYTQGESSSVATETAEQLLASAMYAVDACLWSMEDPEKAIASLKTTEIARLHAMGVEQVRQCLEETKRLYHEVKKHKLDVPVDAYNMTIEESLPIFLQKYNILFDGHNTMASIDYPLGIDDMSLQGVFYFRQYLERLHMEDRFCRQWEREDLLRLLEHFGRVCKFDYRLELFNIFELVLHHALFSVLSGGDPRRILISPVQYEQLERMFTHADAAAVGHLIDRGVDRLLDQLPAQDSDTTDYMKRCCRNLVRRIVNAAEHRNLQTVIIVDKEDDIRPVTISLKTGDSMSNVQLRRLLDDISRSESKEDKVRLIRSHFFSLHDYLDLLESDCLYGEDYEALYASFSDTELAILCKIMFYEELRGGAADLYTIIQGREGAERDWQNHLIGFMKRLDLRVSGRLMSV</sequence>
<keyword evidence="3" id="KW-1185">Reference proteome</keyword>
<dbReference type="EMBL" id="OY569118">
    <property type="protein sequence ID" value="CAJ1001229.1"/>
    <property type="molecule type" value="Genomic_DNA"/>
</dbReference>
<accession>A0AA48M4R1</accession>
<organism evidence="2 3">
    <name type="scientific">Brevibacillus aydinogluensis</name>
    <dbReference type="NCBI Taxonomy" id="927786"/>
    <lineage>
        <taxon>Bacteria</taxon>
        <taxon>Bacillati</taxon>
        <taxon>Bacillota</taxon>
        <taxon>Bacilli</taxon>
        <taxon>Bacillales</taxon>
        <taxon>Paenibacillaceae</taxon>
        <taxon>Brevibacillus</taxon>
    </lineage>
</organism>
<gene>
    <name evidence="2" type="ORF">BSPP4475_02710</name>
</gene>